<dbReference type="EMBL" id="SDKK01000030">
    <property type="protein sequence ID" value="TYC52727.1"/>
    <property type="molecule type" value="Genomic_DNA"/>
</dbReference>
<dbReference type="GO" id="GO:0016887">
    <property type="term" value="F:ATP hydrolysis activity"/>
    <property type="evidence" value="ECO:0007669"/>
    <property type="project" value="InterPro"/>
</dbReference>
<evidence type="ECO:0000256" key="1">
    <source>
        <dbReference type="SAM" id="MobiDB-lite"/>
    </source>
</evidence>
<organism evidence="3 4">
    <name type="scientific">Zoogloea oleivorans</name>
    <dbReference type="NCBI Taxonomy" id="1552750"/>
    <lineage>
        <taxon>Bacteria</taxon>
        <taxon>Pseudomonadati</taxon>
        <taxon>Pseudomonadota</taxon>
        <taxon>Betaproteobacteria</taxon>
        <taxon>Rhodocyclales</taxon>
        <taxon>Zoogloeaceae</taxon>
        <taxon>Zoogloea</taxon>
    </lineage>
</organism>
<evidence type="ECO:0000259" key="2">
    <source>
        <dbReference type="SMART" id="SM00382"/>
    </source>
</evidence>
<proteinExistence type="predicted"/>
<feature type="region of interest" description="Disordered" evidence="1">
    <location>
        <begin position="352"/>
        <end position="391"/>
    </location>
</feature>
<dbReference type="OrthoDB" id="9086539at2"/>
<gene>
    <name evidence="3" type="ORF">ETQ85_22320</name>
</gene>
<sequence length="391" mass="44403">MDNEKKAAAIAAIRIYAKKRISHLKLSDAYTSLMWIVEQEPENVEELHILVGPSGCGKSTLLKRIEAEILTHYAKEMEEDPGFIPVIYSQVTAPQDGNFNWKDFFSRLLEKFNDVLIRKKVILRPEAMLDEETILNIRSLVREELRRAVRNAFASRKTKFLLLDEAGHLLITKSSLPPRVQFELIKSVAQELKIPIILAGDYSLLGILQLNGQLTRRTEVTHFSRYLVSELLDPSNPHCISFRNSVHTLLEAMPIDKEDGLINHLDYFYQFSLGNIGLLKKWFNRAQWRALMSDEQVLTREILQGSRIPNKLLKLMLEEAKLGEKQLEDIKDDVLTLELGLSVTPSLTVITDNFPTGDSNSTKSQKSRKGSNRPGKRGPSRDRVGGIPYAA</sequence>
<dbReference type="Gene3D" id="3.40.50.300">
    <property type="entry name" value="P-loop containing nucleotide triphosphate hydrolases"/>
    <property type="match status" value="1"/>
</dbReference>
<feature type="domain" description="AAA+ ATPase" evidence="2">
    <location>
        <begin position="44"/>
        <end position="227"/>
    </location>
</feature>
<dbReference type="InterPro" id="IPR003593">
    <property type="entry name" value="AAA+_ATPase"/>
</dbReference>
<comment type="caution">
    <text evidence="3">The sequence shown here is derived from an EMBL/GenBank/DDBJ whole genome shotgun (WGS) entry which is preliminary data.</text>
</comment>
<dbReference type="Pfam" id="PF13401">
    <property type="entry name" value="AAA_22"/>
    <property type="match status" value="1"/>
</dbReference>
<dbReference type="SMART" id="SM00382">
    <property type="entry name" value="AAA"/>
    <property type="match status" value="1"/>
</dbReference>
<feature type="compositionally biased region" description="Basic residues" evidence="1">
    <location>
        <begin position="365"/>
        <end position="378"/>
    </location>
</feature>
<accession>A0A6C2CFK2</accession>
<protein>
    <recommendedName>
        <fullName evidence="2">AAA+ ATPase domain-containing protein</fullName>
    </recommendedName>
</protein>
<evidence type="ECO:0000313" key="3">
    <source>
        <dbReference type="EMBL" id="TYC52727.1"/>
    </source>
</evidence>
<dbReference type="InterPro" id="IPR027417">
    <property type="entry name" value="P-loop_NTPase"/>
</dbReference>
<evidence type="ECO:0000313" key="4">
    <source>
        <dbReference type="Proteomes" id="UP000389128"/>
    </source>
</evidence>
<keyword evidence="4" id="KW-1185">Reference proteome</keyword>
<reference evidence="3 4" key="1">
    <citation type="submission" date="2019-01" db="EMBL/GenBank/DDBJ databases">
        <title>Zoogloea oleivorans genome sequencing and assembly.</title>
        <authorList>
            <person name="Tancsics A."/>
            <person name="Farkas M."/>
            <person name="Kriszt B."/>
            <person name="Maroti G."/>
            <person name="Horvath B."/>
        </authorList>
    </citation>
    <scope>NUCLEOTIDE SEQUENCE [LARGE SCALE GENOMIC DNA]</scope>
    <source>
        <strain evidence="3 4">Buc</strain>
    </source>
</reference>
<feature type="compositionally biased region" description="Polar residues" evidence="1">
    <location>
        <begin position="352"/>
        <end position="364"/>
    </location>
</feature>
<dbReference type="SUPFAM" id="SSF52540">
    <property type="entry name" value="P-loop containing nucleoside triphosphate hydrolases"/>
    <property type="match status" value="1"/>
</dbReference>
<dbReference type="Proteomes" id="UP000389128">
    <property type="component" value="Unassembled WGS sequence"/>
</dbReference>
<dbReference type="RefSeq" id="WP_148581270.1">
    <property type="nucleotide sequence ID" value="NZ_SDKK01000030.1"/>
</dbReference>
<dbReference type="AlphaFoldDB" id="A0A6C2CFK2"/>
<dbReference type="InterPro" id="IPR049945">
    <property type="entry name" value="AAA_22"/>
</dbReference>
<name>A0A6C2CFK2_9RHOO</name>